<dbReference type="PROSITE" id="PS50975">
    <property type="entry name" value="ATP_GRASP"/>
    <property type="match status" value="1"/>
</dbReference>
<dbReference type="GO" id="GO:0005524">
    <property type="term" value="F:ATP binding"/>
    <property type="evidence" value="ECO:0007669"/>
    <property type="project" value="UniProtKB-UniRule"/>
</dbReference>
<evidence type="ECO:0000313" key="3">
    <source>
        <dbReference type="EMBL" id="NBI34807.1"/>
    </source>
</evidence>
<comment type="caution">
    <text evidence="3">The sequence shown here is derived from an EMBL/GenBank/DDBJ whole genome shotgun (WGS) entry which is preliminary data.</text>
</comment>
<evidence type="ECO:0000259" key="2">
    <source>
        <dbReference type="PROSITE" id="PS50975"/>
    </source>
</evidence>
<evidence type="ECO:0000256" key="1">
    <source>
        <dbReference type="PROSITE-ProRule" id="PRU00409"/>
    </source>
</evidence>
<feature type="domain" description="ATP-grasp" evidence="2">
    <location>
        <begin position="130"/>
        <end position="329"/>
    </location>
</feature>
<accession>A0A7C9NM66</accession>
<protein>
    <submittedName>
        <fullName evidence="3">ATP-grasp domain-containing protein</fullName>
    </submittedName>
</protein>
<gene>
    <name evidence="3" type="ORF">D1639_07145</name>
</gene>
<dbReference type="Gene3D" id="3.30.470.20">
    <property type="entry name" value="ATP-grasp fold, B domain"/>
    <property type="match status" value="1"/>
</dbReference>
<name>A0A7C9NM66_9BACT</name>
<sequence length="416" mass="46665">MGDGSAEFIPVLLGGDANAYGMARSFHEEFGVRSRVVCKGAFHICLHSRLLSVDVVEPRLDEDDVFVRALLSYARQLHGEEPSKRLLLVSCGDNYTRLLVRHQDVLRDEYAFRVVSPQLFELFSTKGRFYRTCERYGLPLPATCEVSREEALGGWASPLPFPVAVKPSDDVAYRRCSFPGKKKAYVARDQAELGRILALVYASDYDGPMIVQDFVPGDDSAMRVVNCYSNGRGRVTMAVLGHVLLEEHTPEGIGSYGAIMTGFDDALIGCIRRFLEDVGYVGFSNFDLKYDRRDGTCKLLELNPRQGRSSYFATASGVNLARHAAYDAVFGRELPFQTARPADQVLWTMVPLSVVAAYSAEEAAGKARRLQAQGKVRRTYWGGADRSPLRWLSYQMNQRNYRRQYAECFGRRHGDD</sequence>
<proteinExistence type="predicted"/>
<keyword evidence="1" id="KW-0067">ATP-binding</keyword>
<reference evidence="3" key="1">
    <citation type="submission" date="2018-08" db="EMBL/GenBank/DDBJ databases">
        <title>Murine metabolic-syndrome-specific gut microbial biobank.</title>
        <authorList>
            <person name="Liu C."/>
        </authorList>
    </citation>
    <scope>NUCLEOTIDE SEQUENCE [LARGE SCALE GENOMIC DNA]</scope>
    <source>
        <strain evidence="3">Z82</strain>
    </source>
</reference>
<dbReference type="SUPFAM" id="SSF56059">
    <property type="entry name" value="Glutathione synthetase ATP-binding domain-like"/>
    <property type="match status" value="1"/>
</dbReference>
<dbReference type="InterPro" id="IPR011761">
    <property type="entry name" value="ATP-grasp"/>
</dbReference>
<organism evidence="3">
    <name type="scientific">Muribaculaceae bacterium Z82</name>
    <dbReference type="NCBI Taxonomy" id="2304548"/>
    <lineage>
        <taxon>Bacteria</taxon>
        <taxon>Pseudomonadati</taxon>
        <taxon>Bacteroidota</taxon>
        <taxon>Bacteroidia</taxon>
        <taxon>Bacteroidales</taxon>
        <taxon>Muribaculaceae</taxon>
    </lineage>
</organism>
<dbReference type="AlphaFoldDB" id="A0A7C9NM66"/>
<keyword evidence="1" id="KW-0547">Nucleotide-binding</keyword>
<dbReference type="EMBL" id="QWKH01000047">
    <property type="protein sequence ID" value="NBI34807.1"/>
    <property type="molecule type" value="Genomic_DNA"/>
</dbReference>
<dbReference type="GO" id="GO:0046872">
    <property type="term" value="F:metal ion binding"/>
    <property type="evidence" value="ECO:0007669"/>
    <property type="project" value="InterPro"/>
</dbReference>